<evidence type="ECO:0000256" key="2">
    <source>
        <dbReference type="ARBA" id="ARBA00022559"/>
    </source>
</evidence>
<protein>
    <recommendedName>
        <fullName evidence="5">Glutathione peroxidase</fullName>
    </recommendedName>
</protein>
<sequence>MKYKFNKFSWLFTSTLLICLSTTASASTKDNCPELLNFSAKKLHSKKVIDFCSQFNNKVLLVVNTASQCGFTPQFKQLEALYKKYKTQGLEIVGFPSDDFFQEHDSESETAEVCYVNYGVSFAMLSSSAVRGSDVNPFYKQLIEQSDTSPKWNFYKYLVDPQGKVTNVYSSREEPLGGELEKQIQQLLKTKI</sequence>
<accession>A0A0J8GXI5</accession>
<evidence type="ECO:0000256" key="4">
    <source>
        <dbReference type="PIRSR" id="PIRSR000303-1"/>
    </source>
</evidence>
<evidence type="ECO:0000313" key="8">
    <source>
        <dbReference type="Proteomes" id="UP000037600"/>
    </source>
</evidence>
<dbReference type="Proteomes" id="UP000037600">
    <property type="component" value="Unassembled WGS sequence"/>
</dbReference>
<comment type="caution">
    <text evidence="7">The sequence shown here is derived from an EMBL/GenBank/DDBJ whole genome shotgun (WGS) entry which is preliminary data.</text>
</comment>
<dbReference type="PIRSF" id="PIRSF000303">
    <property type="entry name" value="Glutathion_perox"/>
    <property type="match status" value="1"/>
</dbReference>
<dbReference type="AlphaFoldDB" id="A0A0J8GXI5"/>
<reference evidence="7 8" key="1">
    <citation type="submission" date="2015-04" db="EMBL/GenBank/DDBJ databases">
        <title>Draft Genome Sequence of the Novel Agar-Digesting Marine Bacterium Q1.</title>
        <authorList>
            <person name="Li Y."/>
            <person name="Li D."/>
            <person name="Chen G."/>
            <person name="Du Z."/>
        </authorList>
    </citation>
    <scope>NUCLEOTIDE SEQUENCE [LARGE SCALE GENOMIC DNA]</scope>
    <source>
        <strain evidence="7 8">Q1</strain>
    </source>
</reference>
<feature type="active site" evidence="4">
    <location>
        <position position="69"/>
    </location>
</feature>
<dbReference type="PROSITE" id="PS51355">
    <property type="entry name" value="GLUTATHIONE_PEROXID_3"/>
    <property type="match status" value="1"/>
</dbReference>
<dbReference type="InterPro" id="IPR036249">
    <property type="entry name" value="Thioredoxin-like_sf"/>
</dbReference>
<dbReference type="STRING" id="1513271.XM47_05775"/>
<dbReference type="SUPFAM" id="SSF52833">
    <property type="entry name" value="Thioredoxin-like"/>
    <property type="match status" value="1"/>
</dbReference>
<proteinExistence type="inferred from homology"/>
<dbReference type="GO" id="GO:0004601">
    <property type="term" value="F:peroxidase activity"/>
    <property type="evidence" value="ECO:0007669"/>
    <property type="project" value="UniProtKB-KW"/>
</dbReference>
<keyword evidence="6" id="KW-0732">Signal</keyword>
<dbReference type="CDD" id="cd00340">
    <property type="entry name" value="GSH_Peroxidase"/>
    <property type="match status" value="1"/>
</dbReference>
<dbReference type="GO" id="GO:0034599">
    <property type="term" value="P:cellular response to oxidative stress"/>
    <property type="evidence" value="ECO:0007669"/>
    <property type="project" value="TreeGrafter"/>
</dbReference>
<name>A0A0J8GXI5_9ALTE</name>
<evidence type="ECO:0000313" key="7">
    <source>
        <dbReference type="EMBL" id="KMT65964.1"/>
    </source>
</evidence>
<comment type="similarity">
    <text evidence="1 5">Belongs to the glutathione peroxidase family.</text>
</comment>
<evidence type="ECO:0000256" key="5">
    <source>
        <dbReference type="RuleBase" id="RU000499"/>
    </source>
</evidence>
<keyword evidence="3 5" id="KW-0560">Oxidoreductase</keyword>
<dbReference type="InterPro" id="IPR029759">
    <property type="entry name" value="GPX_AS"/>
</dbReference>
<dbReference type="PANTHER" id="PTHR11592">
    <property type="entry name" value="GLUTATHIONE PEROXIDASE"/>
    <property type="match status" value="1"/>
</dbReference>
<keyword evidence="2 5" id="KW-0575">Peroxidase</keyword>
<evidence type="ECO:0000256" key="3">
    <source>
        <dbReference type="ARBA" id="ARBA00023002"/>
    </source>
</evidence>
<gene>
    <name evidence="7" type="ORF">XM47_05775</name>
</gene>
<keyword evidence="8" id="KW-1185">Reference proteome</keyword>
<feature type="chain" id="PRO_5005298656" description="Glutathione peroxidase" evidence="6">
    <location>
        <begin position="27"/>
        <end position="192"/>
    </location>
</feature>
<dbReference type="PROSITE" id="PS00460">
    <property type="entry name" value="GLUTATHIONE_PEROXID_1"/>
    <property type="match status" value="1"/>
</dbReference>
<dbReference type="RefSeq" id="WP_048690668.1">
    <property type="nucleotide sequence ID" value="NZ_KQ130485.1"/>
</dbReference>
<evidence type="ECO:0000256" key="1">
    <source>
        <dbReference type="ARBA" id="ARBA00006926"/>
    </source>
</evidence>
<dbReference type="EMBL" id="LAZL01000007">
    <property type="protein sequence ID" value="KMT65964.1"/>
    <property type="molecule type" value="Genomic_DNA"/>
</dbReference>
<dbReference type="OrthoDB" id="9785502at2"/>
<dbReference type="PANTHER" id="PTHR11592:SF44">
    <property type="entry name" value="GLUTATHIONE PEROXIDASE"/>
    <property type="match status" value="1"/>
</dbReference>
<organism evidence="7 8">
    <name type="scientific">Catenovulum maritimum</name>
    <dbReference type="NCBI Taxonomy" id="1513271"/>
    <lineage>
        <taxon>Bacteria</taxon>
        <taxon>Pseudomonadati</taxon>
        <taxon>Pseudomonadota</taxon>
        <taxon>Gammaproteobacteria</taxon>
        <taxon>Alteromonadales</taxon>
        <taxon>Alteromonadaceae</taxon>
        <taxon>Catenovulum</taxon>
    </lineage>
</organism>
<dbReference type="Pfam" id="PF00255">
    <property type="entry name" value="GSHPx"/>
    <property type="match status" value="1"/>
</dbReference>
<dbReference type="Gene3D" id="3.40.30.10">
    <property type="entry name" value="Glutaredoxin"/>
    <property type="match status" value="1"/>
</dbReference>
<dbReference type="PRINTS" id="PR01011">
    <property type="entry name" value="GLUTPROXDASE"/>
</dbReference>
<dbReference type="InterPro" id="IPR000889">
    <property type="entry name" value="Glutathione_peroxidase"/>
</dbReference>
<feature type="signal peptide" evidence="6">
    <location>
        <begin position="1"/>
        <end position="26"/>
    </location>
</feature>
<evidence type="ECO:0000256" key="6">
    <source>
        <dbReference type="SAM" id="SignalP"/>
    </source>
</evidence>
<dbReference type="PATRIC" id="fig|1513271.3.peg.1182"/>